<dbReference type="SUPFAM" id="SSF53335">
    <property type="entry name" value="S-adenosyl-L-methionine-dependent methyltransferases"/>
    <property type="match status" value="1"/>
</dbReference>
<dbReference type="CDD" id="cd05237">
    <property type="entry name" value="UDP_invert_4-6DH_SDR_e"/>
    <property type="match status" value="1"/>
</dbReference>
<dbReference type="Pfam" id="PF02719">
    <property type="entry name" value="Polysacc_synt_2"/>
    <property type="match status" value="1"/>
</dbReference>
<gene>
    <name evidence="5" type="ORF">CIK59_15420</name>
</gene>
<feature type="region of interest" description="Disordered" evidence="2">
    <location>
        <begin position="649"/>
        <end position="686"/>
    </location>
</feature>
<dbReference type="InterPro" id="IPR036291">
    <property type="entry name" value="NAD(P)-bd_dom_sf"/>
</dbReference>
<accession>A0A2A3ZMS7</accession>
<feature type="transmembrane region" description="Helical" evidence="3">
    <location>
        <begin position="113"/>
        <end position="130"/>
    </location>
</feature>
<comment type="similarity">
    <text evidence="1">Belongs to the polysaccharide synthase family.</text>
</comment>
<feature type="transmembrane region" description="Helical" evidence="3">
    <location>
        <begin position="79"/>
        <end position="101"/>
    </location>
</feature>
<evidence type="ECO:0000313" key="5">
    <source>
        <dbReference type="EMBL" id="PCC52751.1"/>
    </source>
</evidence>
<evidence type="ECO:0000259" key="4">
    <source>
        <dbReference type="Pfam" id="PF02719"/>
    </source>
</evidence>
<dbReference type="EMBL" id="NRHA01000019">
    <property type="protein sequence ID" value="PCC52751.1"/>
    <property type="molecule type" value="Genomic_DNA"/>
</dbReference>
<dbReference type="SUPFAM" id="SSF51735">
    <property type="entry name" value="NAD(P)-binding Rossmann-fold domains"/>
    <property type="match status" value="1"/>
</dbReference>
<dbReference type="AlphaFoldDB" id="A0A2A3ZMS7"/>
<dbReference type="InterPro" id="IPR003869">
    <property type="entry name" value="Polysac_CapD-like"/>
</dbReference>
<evidence type="ECO:0000256" key="3">
    <source>
        <dbReference type="SAM" id="Phobius"/>
    </source>
</evidence>
<dbReference type="InterPro" id="IPR029063">
    <property type="entry name" value="SAM-dependent_MTases_sf"/>
</dbReference>
<protein>
    <recommendedName>
        <fullName evidence="4">Polysaccharide biosynthesis protein CapD-like domain-containing protein</fullName>
    </recommendedName>
</protein>
<organism evidence="5 6">
    <name type="scientific">Brevibacterium aurantiacum</name>
    <dbReference type="NCBI Taxonomy" id="273384"/>
    <lineage>
        <taxon>Bacteria</taxon>
        <taxon>Bacillati</taxon>
        <taxon>Actinomycetota</taxon>
        <taxon>Actinomycetes</taxon>
        <taxon>Micrococcales</taxon>
        <taxon>Brevibacteriaceae</taxon>
        <taxon>Brevibacterium</taxon>
    </lineage>
</organism>
<keyword evidence="3" id="KW-0812">Transmembrane</keyword>
<keyword evidence="3" id="KW-0472">Membrane</keyword>
<dbReference type="Gene3D" id="3.40.50.720">
    <property type="entry name" value="NAD(P)-binding Rossmann-like Domain"/>
    <property type="match status" value="2"/>
</dbReference>
<name>A0A2A3ZMS7_BREAU</name>
<evidence type="ECO:0000256" key="2">
    <source>
        <dbReference type="SAM" id="MobiDB-lite"/>
    </source>
</evidence>
<dbReference type="Proteomes" id="UP000217881">
    <property type="component" value="Unassembled WGS sequence"/>
</dbReference>
<reference evidence="5 6" key="1">
    <citation type="journal article" date="2017" name="Elife">
        <title>Extensive horizontal gene transfer in cheese-associated bacteria.</title>
        <authorList>
            <person name="Bonham K.S."/>
            <person name="Wolfe B.E."/>
            <person name="Dutton R.J."/>
        </authorList>
    </citation>
    <scope>NUCLEOTIDE SEQUENCE [LARGE SCALE GENOMIC DNA]</scope>
    <source>
        <strain evidence="5 6">738_8</strain>
    </source>
</reference>
<dbReference type="PANTHER" id="PTHR43318">
    <property type="entry name" value="UDP-N-ACETYLGLUCOSAMINE 4,6-DEHYDRATASE"/>
    <property type="match status" value="1"/>
</dbReference>
<evidence type="ECO:0000256" key="1">
    <source>
        <dbReference type="ARBA" id="ARBA00007430"/>
    </source>
</evidence>
<dbReference type="InterPro" id="IPR051203">
    <property type="entry name" value="Polysaccharide_Synthase-Rel"/>
</dbReference>
<evidence type="ECO:0000313" key="6">
    <source>
        <dbReference type="Proteomes" id="UP000217881"/>
    </source>
</evidence>
<proteinExistence type="inferred from homology"/>
<feature type="domain" description="Polysaccharide biosynthesis protein CapD-like" evidence="4">
    <location>
        <begin position="330"/>
        <end position="607"/>
    </location>
</feature>
<comment type="caution">
    <text evidence="5">The sequence shown here is derived from an EMBL/GenBank/DDBJ whole genome shotgun (WGS) entry which is preliminary data.</text>
</comment>
<keyword evidence="3" id="KW-1133">Transmembrane helix</keyword>
<dbReference type="PANTHER" id="PTHR43318:SF1">
    <property type="entry name" value="POLYSACCHARIDE BIOSYNTHESIS PROTEIN EPSC-RELATED"/>
    <property type="match status" value="1"/>
</dbReference>
<feature type="transmembrane region" description="Helical" evidence="3">
    <location>
        <begin position="46"/>
        <end position="67"/>
    </location>
</feature>
<sequence length="686" mass="73129">MLVSEHQVHCGVPPTAKPWKMNEKRTVGSNTGPIPSRTPLRRHGRVLALSLIDGFVFAFLVMAMTLVRYDFHTYLVNAPGMYVCSAIGLVVFLIGGPMAIYRGRYRRGSTDQFAAIVGTVALGVGLMWVAEFAFASSLLIPTSVPIASGALMVVVKSLENWVRRNLRQRSLTSSGSSRPTLVVGAGSQGTLALDMIAQDTQNEYVAVGILDDDPAKRHLRYNGTRVLGPISDIGTHVDRTGAGVVIIAIADLPPEELSRIASNLESRPVEIKIMPKLSDTGYTRPETDSHAVADLRHRGFRDVSLEDLIGRKPISTDVDDIATAITGKVVLVTGAGGSIGSQLCRQVSRFDPARLVMTDRDESGLHATELGLEGSALLTSDDLVLGDLRDPAFIDALVAEAQPDIIFHAAALKHLTFLERFPEQAVRTNVGASLDLLDAAVAYAVESFVHISTDKAAGATSVLGRTKFSIERAIASVAAETGRRYMSVRFGNVLGSRGSVLETFVAQVAAGDPVTVTDPEVTRYFMTADEACELVLQAAAIGEPGETLVLDMGKPIRIDDLARRVIALSGRTDAQIVYTGLRPGEKLTEALLSPGEVDSRPKHSLITQVPITPIDLSQLKDLVAESRAPSVFSHRAELEAHLTSLIDSPKELASGTSSDDVEDAVAGSSMPPAELEAEGPGTGAGH</sequence>
<dbReference type="Pfam" id="PF13727">
    <property type="entry name" value="CoA_binding_3"/>
    <property type="match status" value="1"/>
</dbReference>